<evidence type="ECO:0000313" key="2">
    <source>
        <dbReference type="Proteomes" id="UP000479000"/>
    </source>
</evidence>
<dbReference type="EMBL" id="CADCXU010034879">
    <property type="protein sequence ID" value="CAB0020053.1"/>
    <property type="molecule type" value="Genomic_DNA"/>
</dbReference>
<organism evidence="1 2">
    <name type="scientific">Nesidiocoris tenuis</name>
    <dbReference type="NCBI Taxonomy" id="355587"/>
    <lineage>
        <taxon>Eukaryota</taxon>
        <taxon>Metazoa</taxon>
        <taxon>Ecdysozoa</taxon>
        <taxon>Arthropoda</taxon>
        <taxon>Hexapoda</taxon>
        <taxon>Insecta</taxon>
        <taxon>Pterygota</taxon>
        <taxon>Neoptera</taxon>
        <taxon>Paraneoptera</taxon>
        <taxon>Hemiptera</taxon>
        <taxon>Heteroptera</taxon>
        <taxon>Panheteroptera</taxon>
        <taxon>Cimicomorpha</taxon>
        <taxon>Miridae</taxon>
        <taxon>Dicyphina</taxon>
        <taxon>Nesidiocoris</taxon>
    </lineage>
</organism>
<dbReference type="OrthoDB" id="5570127at2759"/>
<gene>
    <name evidence="1" type="ORF">NTEN_LOCUS23665</name>
</gene>
<name>A0A6H5HSW3_9HEMI</name>
<evidence type="ECO:0000313" key="1">
    <source>
        <dbReference type="EMBL" id="CAB0020053.1"/>
    </source>
</evidence>
<dbReference type="AlphaFoldDB" id="A0A6H5HSW3"/>
<dbReference type="Proteomes" id="UP000479000">
    <property type="component" value="Unassembled WGS sequence"/>
</dbReference>
<reference evidence="1 2" key="1">
    <citation type="submission" date="2020-02" db="EMBL/GenBank/DDBJ databases">
        <authorList>
            <person name="Ferguson B K."/>
        </authorList>
    </citation>
    <scope>NUCLEOTIDE SEQUENCE [LARGE SCALE GENOMIC DNA]</scope>
</reference>
<accession>A0A6H5HSW3</accession>
<protein>
    <submittedName>
        <fullName evidence="1">Uncharacterized protein</fullName>
    </submittedName>
</protein>
<keyword evidence="2" id="KW-1185">Reference proteome</keyword>
<proteinExistence type="predicted"/>
<sequence>MLGHYFGEFFVNVGLRFYKSKLEDKGSIERRSRRSLLRSGRTVKEIRRFRCVSKESSAANADGATEKVICSHGVLWSTRK</sequence>